<dbReference type="Pfam" id="PF25372">
    <property type="entry name" value="DUF7885"/>
    <property type="match status" value="2"/>
</dbReference>
<dbReference type="InterPro" id="IPR037171">
    <property type="entry name" value="NagB/RpiA_transferase-like"/>
</dbReference>
<name>A0A9D5D1F7_9LILI</name>
<gene>
    <name evidence="7" type="ORF">J5N97_011032</name>
</gene>
<dbReference type="OrthoDB" id="550575at2759"/>
<dbReference type="GO" id="GO:0035999">
    <property type="term" value="P:tetrahydrofolate interconversion"/>
    <property type="evidence" value="ECO:0007669"/>
    <property type="project" value="TreeGrafter"/>
</dbReference>
<dbReference type="SUPFAM" id="SSF52047">
    <property type="entry name" value="RNI-like"/>
    <property type="match status" value="1"/>
</dbReference>
<feature type="domain" description="F-box/LRR-repeat protein 15-like leucin rich repeat" evidence="6">
    <location>
        <begin position="76"/>
        <end position="211"/>
    </location>
</feature>
<evidence type="ECO:0000256" key="4">
    <source>
        <dbReference type="ARBA" id="ARBA00036539"/>
    </source>
</evidence>
<evidence type="ECO:0000256" key="3">
    <source>
        <dbReference type="ARBA" id="ARBA00022840"/>
    </source>
</evidence>
<keyword evidence="2" id="KW-0547">Nucleotide-binding</keyword>
<dbReference type="InterPro" id="IPR006553">
    <property type="entry name" value="Leu-rich_rpt_Cys-con_subtyp"/>
</dbReference>
<dbReference type="Pfam" id="PF01812">
    <property type="entry name" value="5-FTHF_cyc-lig"/>
    <property type="match status" value="1"/>
</dbReference>
<dbReference type="GO" id="GO:0005739">
    <property type="term" value="C:mitochondrion"/>
    <property type="evidence" value="ECO:0007669"/>
    <property type="project" value="TreeGrafter"/>
</dbReference>
<comment type="caution">
    <text evidence="7">The sequence shown here is derived from an EMBL/GenBank/DDBJ whole genome shotgun (WGS) entry which is preliminary data.</text>
</comment>
<organism evidence="7 8">
    <name type="scientific">Dioscorea zingiberensis</name>
    <dbReference type="NCBI Taxonomy" id="325984"/>
    <lineage>
        <taxon>Eukaryota</taxon>
        <taxon>Viridiplantae</taxon>
        <taxon>Streptophyta</taxon>
        <taxon>Embryophyta</taxon>
        <taxon>Tracheophyta</taxon>
        <taxon>Spermatophyta</taxon>
        <taxon>Magnoliopsida</taxon>
        <taxon>Liliopsida</taxon>
        <taxon>Dioscoreales</taxon>
        <taxon>Dioscoreaceae</taxon>
        <taxon>Dioscorea</taxon>
    </lineage>
</organism>
<dbReference type="InterPro" id="IPR032675">
    <property type="entry name" value="LRR_dom_sf"/>
</dbReference>
<dbReference type="Proteomes" id="UP001085076">
    <property type="component" value="Miscellaneous, Linkage group lg02"/>
</dbReference>
<feature type="domain" description="F-box/LRR-repeat protein 15-like leucin rich repeat" evidence="6">
    <location>
        <begin position="212"/>
        <end position="319"/>
    </location>
</feature>
<dbReference type="GO" id="GO:0009396">
    <property type="term" value="P:folic acid-containing compound biosynthetic process"/>
    <property type="evidence" value="ECO:0007669"/>
    <property type="project" value="TreeGrafter"/>
</dbReference>
<sequence length="696" mass="77305">MEKEEELGIERREMAAGEEATHGVLAIVSTRLSLRDLCSLLLVSSSCYHFLLSQPTLWEVLDLREMSRAGERLISALSLARYQNVKKISLEFARDIEDEHLILLKTKVMESLQNLESLNLNGCQKISDKGVEAVTSCCPNLKAFSIYWNVRITDFGIKQLIKNCRQIVDLNLSGCKNISDQSLQMIADSYQELNVLNLTRCINLTDAGLQQVLLKCSLLENRAYKNIASLANLKFLDLCGAQNLSDEGLSCIAKCKNLVSLNLTWCVRVTDMGVIGLVQGCPSLEFLSLFGIIGVTDASLEALSHSCSNTLTTLDVNGCIGIKRRSPLQVPFCRLSTFFSSEASSSLPAFFFSHMDQASTSNSTYLWLSFRSISILEGISHLLYGSLNALEAEFDACAPFHHLRKVVPKDGRLRFSCDGRNKEVRTADDESSSVRRLLPVFSDSLLSAASLRRRATAAMTCPPGDAIAQQKRALRSDVRKALKAFSPTERSHEDSAIQSLVLDSSWFRSCRSLCAYISCEALREVDTSRILSEILSNVDTVSSQDHHAQEKKKLYVPRVEDKNSHMRMFHISSTEDLVANSMNILEPSPTDADGNQREDVMLASHPVDIFLLPGLAFDKTGRRLGRGGGYYDVLLKKYHDLALERSWRQPLLVALAYSVQIMEENVIPVTPNDMPVDALVTAFGVIPITPAALERM</sequence>
<evidence type="ECO:0000256" key="2">
    <source>
        <dbReference type="ARBA" id="ARBA00022741"/>
    </source>
</evidence>
<reference evidence="7" key="1">
    <citation type="submission" date="2021-03" db="EMBL/GenBank/DDBJ databases">
        <authorList>
            <person name="Li Z."/>
            <person name="Yang C."/>
        </authorList>
    </citation>
    <scope>NUCLEOTIDE SEQUENCE</scope>
    <source>
        <strain evidence="7">Dzin_1.0</strain>
        <tissue evidence="7">Leaf</tissue>
    </source>
</reference>
<accession>A0A9D5D1F7</accession>
<dbReference type="AlphaFoldDB" id="A0A9D5D1F7"/>
<dbReference type="NCBIfam" id="TIGR02727">
    <property type="entry name" value="MTHFS_bact"/>
    <property type="match status" value="1"/>
</dbReference>
<protein>
    <recommendedName>
        <fullName evidence="5">5-formyltetrahydrofolate cyclo-ligase</fullName>
        <ecNumber evidence="5">6.3.3.2</ecNumber>
    </recommendedName>
</protein>
<dbReference type="Gene3D" id="3.80.10.10">
    <property type="entry name" value="Ribonuclease Inhibitor"/>
    <property type="match status" value="3"/>
</dbReference>
<evidence type="ECO:0000256" key="1">
    <source>
        <dbReference type="ARBA" id="ARBA00010638"/>
    </source>
</evidence>
<dbReference type="GO" id="GO:0005524">
    <property type="term" value="F:ATP binding"/>
    <property type="evidence" value="ECO:0007669"/>
    <property type="project" value="UniProtKB-KW"/>
</dbReference>
<dbReference type="EC" id="6.3.3.2" evidence="5"/>
<dbReference type="SUPFAM" id="SSF100950">
    <property type="entry name" value="NagB/RpiA/CoA transferase-like"/>
    <property type="match status" value="1"/>
</dbReference>
<dbReference type="GO" id="GO:0030272">
    <property type="term" value="F:5-formyltetrahydrofolate cyclo-ligase activity"/>
    <property type="evidence" value="ECO:0007669"/>
    <property type="project" value="UniProtKB-EC"/>
</dbReference>
<reference evidence="7" key="2">
    <citation type="journal article" date="2022" name="Hortic Res">
        <title>The genome of Dioscorea zingiberensis sheds light on the biosynthesis, origin and evolution of the medicinally important diosgenin saponins.</title>
        <authorList>
            <person name="Li Y."/>
            <person name="Tan C."/>
            <person name="Li Z."/>
            <person name="Guo J."/>
            <person name="Li S."/>
            <person name="Chen X."/>
            <person name="Wang C."/>
            <person name="Dai X."/>
            <person name="Yang H."/>
            <person name="Song W."/>
            <person name="Hou L."/>
            <person name="Xu J."/>
            <person name="Tong Z."/>
            <person name="Xu A."/>
            <person name="Yuan X."/>
            <person name="Wang W."/>
            <person name="Yang Q."/>
            <person name="Chen L."/>
            <person name="Sun Z."/>
            <person name="Wang K."/>
            <person name="Pan B."/>
            <person name="Chen J."/>
            <person name="Bao Y."/>
            <person name="Liu F."/>
            <person name="Qi X."/>
            <person name="Gang D.R."/>
            <person name="Wen J."/>
            <person name="Li J."/>
        </authorList>
    </citation>
    <scope>NUCLEOTIDE SEQUENCE</scope>
    <source>
        <strain evidence="7">Dzin_1.0</strain>
    </source>
</reference>
<dbReference type="FunFam" id="3.40.50.10420:FF:000003">
    <property type="entry name" value="5-formyltetrahydrofolate cyclo-ligase"/>
    <property type="match status" value="1"/>
</dbReference>
<dbReference type="InterPro" id="IPR024185">
    <property type="entry name" value="FTHF_cligase-like_sf"/>
</dbReference>
<keyword evidence="8" id="KW-1185">Reference proteome</keyword>
<dbReference type="EMBL" id="JAGGNH010000002">
    <property type="protein sequence ID" value="KAJ0982777.1"/>
    <property type="molecule type" value="Genomic_DNA"/>
</dbReference>
<dbReference type="SMART" id="SM00367">
    <property type="entry name" value="LRR_CC"/>
    <property type="match status" value="7"/>
</dbReference>
<evidence type="ECO:0000259" key="6">
    <source>
        <dbReference type="Pfam" id="PF25372"/>
    </source>
</evidence>
<dbReference type="InterPro" id="IPR002698">
    <property type="entry name" value="FTHF_cligase"/>
</dbReference>
<comment type="similarity">
    <text evidence="1">Belongs to the 5-formyltetrahydrofolate cyclo-ligase family.</text>
</comment>
<dbReference type="PANTHER" id="PTHR23407">
    <property type="entry name" value="ATPASE INHIBITOR/5-FORMYLTETRAHYDROFOLATE CYCLO-LIGASE"/>
    <property type="match status" value="1"/>
</dbReference>
<dbReference type="PANTHER" id="PTHR23407:SF1">
    <property type="entry name" value="5-FORMYLTETRAHYDROFOLATE CYCLO-LIGASE"/>
    <property type="match status" value="1"/>
</dbReference>
<proteinExistence type="inferred from homology"/>
<evidence type="ECO:0000313" key="7">
    <source>
        <dbReference type="EMBL" id="KAJ0982777.1"/>
    </source>
</evidence>
<comment type="catalytic activity">
    <reaction evidence="4">
        <text>(6S)-5-formyl-5,6,7,8-tetrahydrofolate + ATP = (6R)-5,10-methenyltetrahydrofolate + ADP + phosphate</text>
        <dbReference type="Rhea" id="RHEA:10488"/>
        <dbReference type="ChEBI" id="CHEBI:30616"/>
        <dbReference type="ChEBI" id="CHEBI:43474"/>
        <dbReference type="ChEBI" id="CHEBI:57455"/>
        <dbReference type="ChEBI" id="CHEBI:57457"/>
        <dbReference type="ChEBI" id="CHEBI:456216"/>
        <dbReference type="EC" id="6.3.3.2"/>
    </reaction>
</comment>
<dbReference type="InterPro" id="IPR057207">
    <property type="entry name" value="FBXL15_LRR"/>
</dbReference>
<evidence type="ECO:0000256" key="5">
    <source>
        <dbReference type="ARBA" id="ARBA00038966"/>
    </source>
</evidence>
<evidence type="ECO:0000313" key="8">
    <source>
        <dbReference type="Proteomes" id="UP001085076"/>
    </source>
</evidence>
<keyword evidence="3" id="KW-0067">ATP-binding</keyword>
<dbReference type="Gene3D" id="3.40.50.10420">
    <property type="entry name" value="NagB/RpiA/CoA transferase-like"/>
    <property type="match status" value="1"/>
</dbReference>